<dbReference type="Proteomes" id="UP001497623">
    <property type="component" value="Unassembled WGS sequence"/>
</dbReference>
<gene>
    <name evidence="1" type="ORF">MNOR_LOCUS24607</name>
</gene>
<keyword evidence="2" id="KW-1185">Reference proteome</keyword>
<accession>A0AAV2RH12</accession>
<dbReference type="EMBL" id="CAXKWB010022720">
    <property type="protein sequence ID" value="CAL4124570.1"/>
    <property type="molecule type" value="Genomic_DNA"/>
</dbReference>
<feature type="non-terminal residue" evidence="1">
    <location>
        <position position="118"/>
    </location>
</feature>
<evidence type="ECO:0000313" key="1">
    <source>
        <dbReference type="EMBL" id="CAL4124570.1"/>
    </source>
</evidence>
<organism evidence="1 2">
    <name type="scientific">Meganyctiphanes norvegica</name>
    <name type="common">Northern krill</name>
    <name type="synonym">Thysanopoda norvegica</name>
    <dbReference type="NCBI Taxonomy" id="48144"/>
    <lineage>
        <taxon>Eukaryota</taxon>
        <taxon>Metazoa</taxon>
        <taxon>Ecdysozoa</taxon>
        <taxon>Arthropoda</taxon>
        <taxon>Crustacea</taxon>
        <taxon>Multicrustacea</taxon>
        <taxon>Malacostraca</taxon>
        <taxon>Eumalacostraca</taxon>
        <taxon>Eucarida</taxon>
        <taxon>Euphausiacea</taxon>
        <taxon>Euphausiidae</taxon>
        <taxon>Meganyctiphanes</taxon>
    </lineage>
</organism>
<feature type="non-terminal residue" evidence="1">
    <location>
        <position position="1"/>
    </location>
</feature>
<dbReference type="AlphaFoldDB" id="A0AAV2RH12"/>
<evidence type="ECO:0000313" key="2">
    <source>
        <dbReference type="Proteomes" id="UP001497623"/>
    </source>
</evidence>
<comment type="caution">
    <text evidence="1">The sequence shown here is derived from an EMBL/GenBank/DDBJ whole genome shotgun (WGS) entry which is preliminary data.</text>
</comment>
<name>A0AAV2RH12_MEGNR</name>
<reference evidence="1 2" key="1">
    <citation type="submission" date="2024-05" db="EMBL/GenBank/DDBJ databases">
        <authorList>
            <person name="Wallberg A."/>
        </authorList>
    </citation>
    <scope>NUCLEOTIDE SEQUENCE [LARGE SCALE GENOMIC DNA]</scope>
</reference>
<sequence length="118" mass="13737">SVLLQSAEETELFEFLAESDIDDNLYDENETLIYYSDFEEIDSLEQLPVPKCPDELLFSSEHKLKHELGILWDKETLGIYSHELHHNDEAAMILFKESVKKCPTTGQYIVKLPFNDKK</sequence>
<protein>
    <submittedName>
        <fullName evidence="1">Uncharacterized protein</fullName>
    </submittedName>
</protein>
<proteinExistence type="predicted"/>